<dbReference type="FunFam" id="2.40.30.10:FF:000001">
    <property type="entry name" value="Elongation factor Tu"/>
    <property type="match status" value="1"/>
</dbReference>
<dbReference type="InterPro" id="IPR041709">
    <property type="entry name" value="EF-Tu_GTP-bd"/>
</dbReference>
<dbReference type="Gene3D" id="2.40.30.10">
    <property type="entry name" value="Translation factors"/>
    <property type="match status" value="2"/>
</dbReference>
<dbReference type="RefSeq" id="WP_096497128.1">
    <property type="nucleotide sequence ID" value="NZ_CP023445.1"/>
</dbReference>
<dbReference type="InterPro" id="IPR005225">
    <property type="entry name" value="Small_GTP-bd"/>
</dbReference>
<dbReference type="GO" id="GO:0003746">
    <property type="term" value="F:translation elongation factor activity"/>
    <property type="evidence" value="ECO:0007669"/>
    <property type="project" value="UniProtKB-UniRule"/>
</dbReference>
<dbReference type="PANTHER" id="PTHR43721">
    <property type="entry name" value="ELONGATION FACTOR TU-RELATED"/>
    <property type="match status" value="1"/>
</dbReference>
<dbReference type="NCBIfam" id="NF000766">
    <property type="entry name" value="PRK00049.1"/>
    <property type="match status" value="1"/>
</dbReference>
<evidence type="ECO:0000259" key="11">
    <source>
        <dbReference type="PROSITE" id="PS51722"/>
    </source>
</evidence>
<protein>
    <recommendedName>
        <fullName evidence="9 10">Elongation factor Tu</fullName>
        <shortName evidence="10">EF-Tu</shortName>
        <ecNumber evidence="10">3.6.5.3</ecNumber>
    </recommendedName>
</protein>
<keyword evidence="5 10" id="KW-0378">Hydrolase</keyword>
<dbReference type="GO" id="GO:0005525">
    <property type="term" value="F:GTP binding"/>
    <property type="evidence" value="ECO:0007669"/>
    <property type="project" value="UniProtKB-UniRule"/>
</dbReference>
<dbReference type="InterPro" id="IPR027417">
    <property type="entry name" value="P-loop_NTPase"/>
</dbReference>
<dbReference type="CDD" id="cd03707">
    <property type="entry name" value="EFTU_III"/>
    <property type="match status" value="1"/>
</dbReference>
<feature type="binding site" evidence="10">
    <location>
        <begin position="19"/>
        <end position="26"/>
    </location>
    <ligand>
        <name>GTP</name>
        <dbReference type="ChEBI" id="CHEBI:37565"/>
    </ligand>
</feature>
<evidence type="ECO:0000256" key="5">
    <source>
        <dbReference type="ARBA" id="ARBA00022801"/>
    </source>
</evidence>
<feature type="binding site" evidence="10">
    <location>
        <position position="26"/>
    </location>
    <ligand>
        <name>Mg(2+)</name>
        <dbReference type="ChEBI" id="CHEBI:18420"/>
    </ligand>
</feature>
<comment type="similarity">
    <text evidence="1 10">Belongs to the TRAFAC class translation factor GTPase superfamily. Classic translation factor GTPase family. EF-Tu/EF-1A subfamily.</text>
</comment>
<dbReference type="InterPro" id="IPR033720">
    <property type="entry name" value="EFTU_2"/>
</dbReference>
<dbReference type="HAMAP" id="MF_00118_B">
    <property type="entry name" value="EF_Tu_B"/>
    <property type="match status" value="1"/>
</dbReference>
<dbReference type="AlphaFoldDB" id="A0A290ZEN9"/>
<dbReference type="FunFam" id="3.40.50.300:FF:000003">
    <property type="entry name" value="Elongation factor Tu"/>
    <property type="match status" value="1"/>
</dbReference>
<proteinExistence type="inferred from homology"/>
<evidence type="ECO:0000256" key="3">
    <source>
        <dbReference type="ARBA" id="ARBA00022741"/>
    </source>
</evidence>
<feature type="binding site" evidence="10">
    <location>
        <begin position="138"/>
        <end position="141"/>
    </location>
    <ligand>
        <name>GTP</name>
        <dbReference type="ChEBI" id="CHEBI:37565"/>
    </ligand>
</feature>
<keyword evidence="10" id="KW-0479">Metal-binding</keyword>
<evidence type="ECO:0000256" key="10">
    <source>
        <dbReference type="HAMAP-Rule" id="MF_00118"/>
    </source>
</evidence>
<dbReference type="SUPFAM" id="SSF52540">
    <property type="entry name" value="P-loop containing nucleoside triphosphate hydrolases"/>
    <property type="match status" value="1"/>
</dbReference>
<gene>
    <name evidence="10 12" type="primary">tuf</name>
    <name evidence="12" type="ORF">CNX65_32465</name>
</gene>
<evidence type="ECO:0000313" key="13">
    <source>
        <dbReference type="Proteomes" id="UP000218505"/>
    </source>
</evidence>
<keyword evidence="8 10" id="KW-0342">GTP-binding</keyword>
<comment type="function">
    <text evidence="10">GTP hydrolase that promotes the GTP-dependent binding of aminoacyl-tRNA to the A-site of ribosomes during protein biosynthesis.</text>
</comment>
<dbReference type="SUPFAM" id="SSF50465">
    <property type="entry name" value="EF-Tu/eEF-1alpha/eIF2-gamma C-terminal domain"/>
    <property type="match status" value="1"/>
</dbReference>
<dbReference type="NCBIfam" id="NF009373">
    <property type="entry name" value="PRK12736.1"/>
    <property type="match status" value="1"/>
</dbReference>
<dbReference type="Pfam" id="PF03144">
    <property type="entry name" value="GTP_EFTU_D2"/>
    <property type="match status" value="1"/>
</dbReference>
<evidence type="ECO:0000256" key="8">
    <source>
        <dbReference type="ARBA" id="ARBA00023134"/>
    </source>
</evidence>
<dbReference type="PRINTS" id="PR00315">
    <property type="entry name" value="ELONGATNFCT"/>
</dbReference>
<evidence type="ECO:0000313" key="12">
    <source>
        <dbReference type="EMBL" id="ATE57444.1"/>
    </source>
</evidence>
<organism evidence="12 13">
    <name type="scientific">Actinosynnema pretiosum</name>
    <dbReference type="NCBI Taxonomy" id="42197"/>
    <lineage>
        <taxon>Bacteria</taxon>
        <taxon>Bacillati</taxon>
        <taxon>Actinomycetota</taxon>
        <taxon>Actinomycetes</taxon>
        <taxon>Pseudonocardiales</taxon>
        <taxon>Pseudonocardiaceae</taxon>
        <taxon>Actinosynnema</taxon>
    </lineage>
</organism>
<keyword evidence="3 10" id="KW-0547">Nucleotide-binding</keyword>
<accession>A0A290ZEN9</accession>
<dbReference type="InterPro" id="IPR004161">
    <property type="entry name" value="EFTu-like_2"/>
</dbReference>
<keyword evidence="2 10" id="KW-0963">Cytoplasm</keyword>
<keyword evidence="7 10" id="KW-0648">Protein biosynthesis</keyword>
<dbReference type="PANTHER" id="PTHR43721:SF22">
    <property type="entry name" value="ELONGATION FACTOR TU, MITOCHONDRIAL"/>
    <property type="match status" value="1"/>
</dbReference>
<comment type="catalytic activity">
    <reaction evidence="10">
        <text>GTP + H2O = GDP + phosphate + H(+)</text>
        <dbReference type="Rhea" id="RHEA:19669"/>
        <dbReference type="ChEBI" id="CHEBI:15377"/>
        <dbReference type="ChEBI" id="CHEBI:15378"/>
        <dbReference type="ChEBI" id="CHEBI:37565"/>
        <dbReference type="ChEBI" id="CHEBI:43474"/>
        <dbReference type="ChEBI" id="CHEBI:58189"/>
        <dbReference type="EC" id="3.6.5.3"/>
    </reaction>
</comment>
<dbReference type="Gene3D" id="3.40.50.300">
    <property type="entry name" value="P-loop containing nucleotide triphosphate hydrolases"/>
    <property type="match status" value="1"/>
</dbReference>
<dbReference type="InterPro" id="IPR009001">
    <property type="entry name" value="Transl_elong_EF1A/Init_IF2_C"/>
</dbReference>
<feature type="binding site" evidence="10">
    <location>
        <begin position="83"/>
        <end position="87"/>
    </location>
    <ligand>
        <name>GTP</name>
        <dbReference type="ChEBI" id="CHEBI:37565"/>
    </ligand>
</feature>
<dbReference type="Pfam" id="PF00009">
    <property type="entry name" value="GTP_EFTU"/>
    <property type="match status" value="1"/>
</dbReference>
<dbReference type="InterPro" id="IPR000795">
    <property type="entry name" value="T_Tr_GTP-bd_dom"/>
</dbReference>
<dbReference type="InterPro" id="IPR009000">
    <property type="entry name" value="Transl_B-barrel_sf"/>
</dbReference>
<reference evidence="12" key="1">
    <citation type="submission" date="2017-09" db="EMBL/GenBank/DDBJ databases">
        <title>Complete Genome Sequence of ansamitocin-producing Bacterium Actinosynnema pretiosum X47.</title>
        <authorList>
            <person name="Cao G."/>
            <person name="Zong G."/>
            <person name="Zhong C."/>
            <person name="Fu J."/>
        </authorList>
    </citation>
    <scope>NUCLEOTIDE SEQUENCE [LARGE SCALE GENOMIC DNA]</scope>
    <source>
        <strain evidence="12">X47</strain>
    </source>
</reference>
<dbReference type="InterPro" id="IPR031157">
    <property type="entry name" value="G_TR_CS"/>
</dbReference>
<evidence type="ECO:0000256" key="7">
    <source>
        <dbReference type="ARBA" id="ARBA00022917"/>
    </source>
</evidence>
<dbReference type="GO" id="GO:0005829">
    <property type="term" value="C:cytosol"/>
    <property type="evidence" value="ECO:0007669"/>
    <property type="project" value="TreeGrafter"/>
</dbReference>
<evidence type="ECO:0000256" key="6">
    <source>
        <dbReference type="ARBA" id="ARBA00022842"/>
    </source>
</evidence>
<dbReference type="NCBIfam" id="TIGR00231">
    <property type="entry name" value="small_GTP"/>
    <property type="match status" value="1"/>
</dbReference>
<evidence type="ECO:0000256" key="1">
    <source>
        <dbReference type="ARBA" id="ARBA00007249"/>
    </source>
</evidence>
<dbReference type="EMBL" id="CP023445">
    <property type="protein sequence ID" value="ATE57444.1"/>
    <property type="molecule type" value="Genomic_DNA"/>
</dbReference>
<keyword evidence="6 10" id="KW-0460">Magnesium</keyword>
<comment type="subunit">
    <text evidence="10">Monomer.</text>
</comment>
<dbReference type="Proteomes" id="UP000218505">
    <property type="component" value="Chromosome"/>
</dbReference>
<evidence type="ECO:0000256" key="4">
    <source>
        <dbReference type="ARBA" id="ARBA00022768"/>
    </source>
</evidence>
<evidence type="ECO:0000256" key="9">
    <source>
        <dbReference type="ARBA" id="ARBA00029554"/>
    </source>
</evidence>
<dbReference type="NCBIfam" id="TIGR00485">
    <property type="entry name" value="EF-Tu"/>
    <property type="match status" value="1"/>
</dbReference>
<comment type="subcellular location">
    <subcellularLocation>
        <location evidence="10">Cytoplasm</location>
    </subcellularLocation>
</comment>
<dbReference type="NCBIfam" id="NF009372">
    <property type="entry name" value="PRK12735.1"/>
    <property type="match status" value="1"/>
</dbReference>
<feature type="domain" description="Tr-type G" evidence="11">
    <location>
        <begin position="10"/>
        <end position="206"/>
    </location>
</feature>
<dbReference type="InterPro" id="IPR004160">
    <property type="entry name" value="Transl_elong_EFTu/EF1A_C"/>
</dbReference>
<dbReference type="SUPFAM" id="SSF50447">
    <property type="entry name" value="Translation proteins"/>
    <property type="match status" value="1"/>
</dbReference>
<dbReference type="KEGG" id="apre:CNX65_32465"/>
<sequence>MAKAKFERTKPHVNIGTIGHIDHGKTTLTAAISKVLHDKYPDLNPFTPFDQIDKAPEEKQRGITISIAHIEYQTDKRHYAHVDCPGHADYIKNMITGAAQMDGAILVVAATDGPMPQTKEHVLLARQVGVPYIVVALNKADMVDDEEILELVELEVRELLSEYEFPGDDLPVVRVSALKALEGDAEWGEKLIGLMDAVDENIPEPEREVDRPFLMPVEDVFTITGRGTVVTGRIERGIIQVNSEIEIVGIKETSKKTTVTSIEMFKKFLDEGRAGDNAALLLRGIKREDVERGMVIVKPGTTTPHTEFEAQVYILSKDEGGRHTPFFNNYRPQFYFRTTDVTGVVTLPEGTEMVMPGDNTTMAVKLIQPIAMDEGLRFAIREGGRTVGAGSVTKIIK</sequence>
<dbReference type="GO" id="GO:0003924">
    <property type="term" value="F:GTPase activity"/>
    <property type="evidence" value="ECO:0007669"/>
    <property type="project" value="UniProtKB-UniRule"/>
</dbReference>
<keyword evidence="4 10" id="KW-0251">Elongation factor</keyword>
<dbReference type="Pfam" id="PF03143">
    <property type="entry name" value="GTP_EFTU_D3"/>
    <property type="match status" value="1"/>
</dbReference>
<dbReference type="CDD" id="cd01884">
    <property type="entry name" value="EF_Tu"/>
    <property type="match status" value="1"/>
</dbReference>
<dbReference type="EC" id="3.6.5.3" evidence="10"/>
<dbReference type="InterPro" id="IPR004541">
    <property type="entry name" value="Transl_elong_EFTu/EF1A_bac/org"/>
</dbReference>
<dbReference type="InterPro" id="IPR050055">
    <property type="entry name" value="EF-Tu_GTPase"/>
</dbReference>
<keyword evidence="13" id="KW-1185">Reference proteome</keyword>
<name>A0A290ZEN9_9PSEU</name>
<dbReference type="PROSITE" id="PS51722">
    <property type="entry name" value="G_TR_2"/>
    <property type="match status" value="1"/>
</dbReference>
<dbReference type="GO" id="GO:0000287">
    <property type="term" value="F:magnesium ion binding"/>
    <property type="evidence" value="ECO:0007669"/>
    <property type="project" value="UniProtKB-UniRule"/>
</dbReference>
<dbReference type="CDD" id="cd03697">
    <property type="entry name" value="EFTU_II"/>
    <property type="match status" value="1"/>
</dbReference>
<evidence type="ECO:0000256" key="2">
    <source>
        <dbReference type="ARBA" id="ARBA00022490"/>
    </source>
</evidence>
<dbReference type="PROSITE" id="PS00301">
    <property type="entry name" value="G_TR_1"/>
    <property type="match status" value="1"/>
</dbReference>